<dbReference type="EMBL" id="VLPK01000002">
    <property type="protein sequence ID" value="TSJ40489.1"/>
    <property type="molecule type" value="Genomic_DNA"/>
</dbReference>
<dbReference type="InterPro" id="IPR024423">
    <property type="entry name" value="DUF3050"/>
</dbReference>
<accession>A0A556ML27</accession>
<protein>
    <submittedName>
        <fullName evidence="1">DUF3050 domain-containing protein</fullName>
    </submittedName>
</protein>
<dbReference type="Gene3D" id="1.20.910.10">
    <property type="entry name" value="Heme oxygenase-like"/>
    <property type="match status" value="1"/>
</dbReference>
<dbReference type="SUPFAM" id="SSF48613">
    <property type="entry name" value="Heme oxygenase-like"/>
    <property type="match status" value="1"/>
</dbReference>
<dbReference type="RefSeq" id="WP_144248527.1">
    <property type="nucleotide sequence ID" value="NZ_VLPK01000002.1"/>
</dbReference>
<sequence length="266" mass="30569">MNDKISKLQQAIAPYREQLINHPVYNAINSLEDLRIFMEHHIYAVWDFMSLLKALQINLTCTQVPWFPVGSAGTRYLINEIVAGEESDVDETGERMSHYEMYLNAMAQCNASTIAFNQFVTVLQDTKSLDKAFDAAQTLDAVRDFVNYTFDTINRGKAHMQAAAFTYGREDLIPDMFHEIVKDLNHKFPQQVAKFNYYLERHIEVDGGHHSHLATEMTTELCGDDEQKWQEATEASINALQKRIGLWDGIYEDIQLLKKEPAPLFN</sequence>
<dbReference type="InterPro" id="IPR016084">
    <property type="entry name" value="Haem_Oase-like_multi-hlx"/>
</dbReference>
<dbReference type="Proteomes" id="UP000318733">
    <property type="component" value="Unassembled WGS sequence"/>
</dbReference>
<organism evidence="1 2">
    <name type="scientific">Mucilaginibacter corticis</name>
    <dbReference type="NCBI Taxonomy" id="2597670"/>
    <lineage>
        <taxon>Bacteria</taxon>
        <taxon>Pseudomonadati</taxon>
        <taxon>Bacteroidota</taxon>
        <taxon>Sphingobacteriia</taxon>
        <taxon>Sphingobacteriales</taxon>
        <taxon>Sphingobacteriaceae</taxon>
        <taxon>Mucilaginibacter</taxon>
    </lineage>
</organism>
<dbReference type="AlphaFoldDB" id="A0A556ML27"/>
<evidence type="ECO:0000313" key="2">
    <source>
        <dbReference type="Proteomes" id="UP000318733"/>
    </source>
</evidence>
<proteinExistence type="predicted"/>
<dbReference type="Pfam" id="PF11251">
    <property type="entry name" value="DUF3050"/>
    <property type="match status" value="1"/>
</dbReference>
<name>A0A556ML27_9SPHI</name>
<reference evidence="1 2" key="1">
    <citation type="submission" date="2019-07" db="EMBL/GenBank/DDBJ databases">
        <authorList>
            <person name="Huq M.A."/>
        </authorList>
    </citation>
    <scope>NUCLEOTIDE SEQUENCE [LARGE SCALE GENOMIC DNA]</scope>
    <source>
        <strain evidence="1 2">MAH-19</strain>
    </source>
</reference>
<dbReference type="OrthoDB" id="9791270at2"/>
<comment type="caution">
    <text evidence="1">The sequence shown here is derived from an EMBL/GenBank/DDBJ whole genome shotgun (WGS) entry which is preliminary data.</text>
</comment>
<keyword evidence="2" id="KW-1185">Reference proteome</keyword>
<gene>
    <name evidence="1" type="ORF">FO440_12090</name>
</gene>
<evidence type="ECO:0000313" key="1">
    <source>
        <dbReference type="EMBL" id="TSJ40489.1"/>
    </source>
</evidence>